<evidence type="ECO:0000313" key="3">
    <source>
        <dbReference type="Proteomes" id="UP000489600"/>
    </source>
</evidence>
<dbReference type="Pfam" id="PF03078">
    <property type="entry name" value="ATHILA"/>
    <property type="match status" value="1"/>
</dbReference>
<sequence>MSSATQSSITYDPETRYLQLPRVGYGDAFWTKEDKHFKEIFERAEFFSTKFACRKTLQKMGIAERVDELLASRQLGRLAHMDYHLYPDLCRDFLSTINLIEVDGTLWLEFLLEDRKYQLSMTAFYNIYGFPYGDFEPLPRFSHSSNVWSNIALPVAFVERESRLSMVKNPVIRYALNLLATTYFGRHKSSFSNTTELSLLYNEIRGAMTVAPEHQILEFYPPSNPGSIFFRKLIHTKL</sequence>
<dbReference type="OrthoDB" id="1094935at2759"/>
<dbReference type="InterPro" id="IPR004312">
    <property type="entry name" value="ATHILA_Orf1_C"/>
</dbReference>
<feature type="domain" description="Arabidopsis retrotransposon Orf1 C-terminal" evidence="1">
    <location>
        <begin position="38"/>
        <end position="202"/>
    </location>
</feature>
<protein>
    <recommendedName>
        <fullName evidence="1">Arabidopsis retrotransposon Orf1 C-terminal domain-containing protein</fullName>
    </recommendedName>
</protein>
<dbReference type="Proteomes" id="UP000489600">
    <property type="component" value="Unassembled WGS sequence"/>
</dbReference>
<dbReference type="EMBL" id="CABITT030000002">
    <property type="protein sequence ID" value="VVA94959.1"/>
    <property type="molecule type" value="Genomic_DNA"/>
</dbReference>
<comment type="caution">
    <text evidence="2">The sequence shown here is derived from an EMBL/GenBank/DDBJ whole genome shotgun (WGS) entry which is preliminary data.</text>
</comment>
<evidence type="ECO:0000259" key="1">
    <source>
        <dbReference type="Pfam" id="PF03078"/>
    </source>
</evidence>
<evidence type="ECO:0000313" key="2">
    <source>
        <dbReference type="EMBL" id="VVA94959.1"/>
    </source>
</evidence>
<keyword evidence="3" id="KW-1185">Reference proteome</keyword>
<proteinExistence type="predicted"/>
<accession>A0A565B245</accession>
<dbReference type="AlphaFoldDB" id="A0A565B245"/>
<name>A0A565B245_9BRAS</name>
<gene>
    <name evidence="2" type="ORF">ANE_LOCUS5404</name>
</gene>
<reference evidence="2" key="1">
    <citation type="submission" date="2019-07" db="EMBL/GenBank/DDBJ databases">
        <authorList>
            <person name="Dittberner H."/>
        </authorList>
    </citation>
    <scope>NUCLEOTIDE SEQUENCE [LARGE SCALE GENOMIC DNA]</scope>
</reference>
<organism evidence="2 3">
    <name type="scientific">Arabis nemorensis</name>
    <dbReference type="NCBI Taxonomy" id="586526"/>
    <lineage>
        <taxon>Eukaryota</taxon>
        <taxon>Viridiplantae</taxon>
        <taxon>Streptophyta</taxon>
        <taxon>Embryophyta</taxon>
        <taxon>Tracheophyta</taxon>
        <taxon>Spermatophyta</taxon>
        <taxon>Magnoliopsida</taxon>
        <taxon>eudicotyledons</taxon>
        <taxon>Gunneridae</taxon>
        <taxon>Pentapetalae</taxon>
        <taxon>rosids</taxon>
        <taxon>malvids</taxon>
        <taxon>Brassicales</taxon>
        <taxon>Brassicaceae</taxon>
        <taxon>Arabideae</taxon>
        <taxon>Arabis</taxon>
    </lineage>
</organism>